<evidence type="ECO:0000256" key="1">
    <source>
        <dbReference type="ARBA" id="ARBA00004651"/>
    </source>
</evidence>
<feature type="transmembrane region" description="Helical" evidence="7">
    <location>
        <begin position="219"/>
        <end position="237"/>
    </location>
</feature>
<keyword evidence="6 7" id="KW-0472">Membrane</keyword>
<dbReference type="InterPro" id="IPR050366">
    <property type="entry name" value="BP-dependent_transpt_permease"/>
</dbReference>
<organism evidence="9 10">
    <name type="scientific">Microbacterium allomyrinae</name>
    <dbReference type="NCBI Taxonomy" id="2830666"/>
    <lineage>
        <taxon>Bacteria</taxon>
        <taxon>Bacillati</taxon>
        <taxon>Actinomycetota</taxon>
        <taxon>Actinomycetes</taxon>
        <taxon>Micrococcales</taxon>
        <taxon>Microbacteriaceae</taxon>
        <taxon>Microbacterium</taxon>
    </lineage>
</organism>
<dbReference type="PANTHER" id="PTHR43386:SF25">
    <property type="entry name" value="PEPTIDE ABC TRANSPORTER PERMEASE PROTEIN"/>
    <property type="match status" value="1"/>
</dbReference>
<protein>
    <submittedName>
        <fullName evidence="9">ABC transporter permease</fullName>
    </submittedName>
</protein>
<keyword evidence="4 7" id="KW-0812">Transmembrane</keyword>
<evidence type="ECO:0000256" key="2">
    <source>
        <dbReference type="ARBA" id="ARBA00022448"/>
    </source>
</evidence>
<evidence type="ECO:0000256" key="7">
    <source>
        <dbReference type="RuleBase" id="RU363032"/>
    </source>
</evidence>
<evidence type="ECO:0000256" key="6">
    <source>
        <dbReference type="ARBA" id="ARBA00023136"/>
    </source>
</evidence>
<accession>A0A9X1LWW9</accession>
<keyword evidence="5 7" id="KW-1133">Transmembrane helix</keyword>
<evidence type="ECO:0000256" key="3">
    <source>
        <dbReference type="ARBA" id="ARBA00022475"/>
    </source>
</evidence>
<gene>
    <name evidence="9" type="ORF">KEC57_13810</name>
</gene>
<feature type="transmembrane region" description="Helical" evidence="7">
    <location>
        <begin position="272"/>
        <end position="290"/>
    </location>
</feature>
<evidence type="ECO:0000256" key="4">
    <source>
        <dbReference type="ARBA" id="ARBA00022692"/>
    </source>
</evidence>
<evidence type="ECO:0000313" key="10">
    <source>
        <dbReference type="Proteomes" id="UP001139354"/>
    </source>
</evidence>
<dbReference type="GO" id="GO:0055085">
    <property type="term" value="P:transmembrane transport"/>
    <property type="evidence" value="ECO:0007669"/>
    <property type="project" value="InterPro"/>
</dbReference>
<dbReference type="GO" id="GO:0005886">
    <property type="term" value="C:plasma membrane"/>
    <property type="evidence" value="ECO:0007669"/>
    <property type="project" value="UniProtKB-SubCell"/>
</dbReference>
<comment type="similarity">
    <text evidence="7">Belongs to the binding-protein-dependent transport system permease family.</text>
</comment>
<sequence length="304" mass="31926">MTDVPTLIRPDAAQELIDGAPAAEALARVPVARKKHSILVWACAAWLVLIFALAITAPLLPLPSYAIPIGPPRLPPSGESVGFWLGTDNIGRSVISRLIYGAQVSLLVATVSGLFCFFVGGILGLVAGYASKGLDAAVGLFSDVMLAFPPLILLLALSSVLAPNAATIILGLSMLGLPTFIRLSRAHTMSWSAREFVRAARNMGATTPRILFREIMPNVVPALAAYLPIVMSAMIVAEGSLSFLGLGIAPPTPSWGGMIAAGKDSLASDPQLVFIPAAAIFLTVLSLNIVGDQLRVKFDRTVHE</sequence>
<name>A0A9X1LWW9_9MICO</name>
<evidence type="ECO:0000256" key="5">
    <source>
        <dbReference type="ARBA" id="ARBA00022989"/>
    </source>
</evidence>
<keyword evidence="3" id="KW-1003">Cell membrane</keyword>
<reference evidence="9" key="1">
    <citation type="submission" date="2021-04" db="EMBL/GenBank/DDBJ databases">
        <title>Microbacterium tenobrionis sp. nov. and Microbacterium allomyrinae sp. nov., isolated from larvae of Tenobrio molitor and Allomyrina dichotoma, respectively.</title>
        <authorList>
            <person name="Lee S.D."/>
        </authorList>
    </citation>
    <scope>NUCLEOTIDE SEQUENCE</scope>
    <source>
        <strain evidence="9">BWT-G7</strain>
    </source>
</reference>
<feature type="transmembrane region" description="Helical" evidence="7">
    <location>
        <begin position="137"/>
        <end position="159"/>
    </location>
</feature>
<feature type="transmembrane region" description="Helical" evidence="7">
    <location>
        <begin position="38"/>
        <end position="60"/>
    </location>
</feature>
<keyword evidence="2 7" id="KW-0813">Transport</keyword>
<dbReference type="Pfam" id="PF00528">
    <property type="entry name" value="BPD_transp_1"/>
    <property type="match status" value="1"/>
</dbReference>
<evidence type="ECO:0000313" key="9">
    <source>
        <dbReference type="EMBL" id="MCC2033258.1"/>
    </source>
</evidence>
<dbReference type="RefSeq" id="WP_229385222.1">
    <property type="nucleotide sequence ID" value="NZ_JAGTTN010000004.1"/>
</dbReference>
<dbReference type="InterPro" id="IPR000515">
    <property type="entry name" value="MetI-like"/>
</dbReference>
<dbReference type="InterPro" id="IPR035906">
    <property type="entry name" value="MetI-like_sf"/>
</dbReference>
<dbReference type="AlphaFoldDB" id="A0A9X1LWW9"/>
<dbReference type="PROSITE" id="PS50928">
    <property type="entry name" value="ABC_TM1"/>
    <property type="match status" value="1"/>
</dbReference>
<dbReference type="Proteomes" id="UP001139354">
    <property type="component" value="Unassembled WGS sequence"/>
</dbReference>
<comment type="subcellular location">
    <subcellularLocation>
        <location evidence="1 7">Cell membrane</location>
        <topology evidence="1 7">Multi-pass membrane protein</topology>
    </subcellularLocation>
</comment>
<feature type="transmembrane region" description="Helical" evidence="7">
    <location>
        <begin position="106"/>
        <end position="130"/>
    </location>
</feature>
<proteinExistence type="inferred from homology"/>
<comment type="caution">
    <text evidence="9">The sequence shown here is derived from an EMBL/GenBank/DDBJ whole genome shotgun (WGS) entry which is preliminary data.</text>
</comment>
<feature type="domain" description="ABC transmembrane type-1" evidence="8">
    <location>
        <begin position="102"/>
        <end position="291"/>
    </location>
</feature>
<dbReference type="SUPFAM" id="SSF161098">
    <property type="entry name" value="MetI-like"/>
    <property type="match status" value="1"/>
</dbReference>
<keyword evidence="10" id="KW-1185">Reference proteome</keyword>
<evidence type="ECO:0000259" key="8">
    <source>
        <dbReference type="PROSITE" id="PS50928"/>
    </source>
</evidence>
<dbReference type="PANTHER" id="PTHR43386">
    <property type="entry name" value="OLIGOPEPTIDE TRANSPORT SYSTEM PERMEASE PROTEIN APPC"/>
    <property type="match status" value="1"/>
</dbReference>
<dbReference type="EMBL" id="JAGTTN010000004">
    <property type="protein sequence ID" value="MCC2033258.1"/>
    <property type="molecule type" value="Genomic_DNA"/>
</dbReference>
<dbReference type="Gene3D" id="1.10.3720.10">
    <property type="entry name" value="MetI-like"/>
    <property type="match status" value="1"/>
</dbReference>
<feature type="transmembrane region" description="Helical" evidence="7">
    <location>
        <begin position="165"/>
        <end position="184"/>
    </location>
</feature>
<dbReference type="CDD" id="cd06261">
    <property type="entry name" value="TM_PBP2"/>
    <property type="match status" value="1"/>
</dbReference>